<protein>
    <submittedName>
        <fullName evidence="1">Uncharacterized protein</fullName>
    </submittedName>
</protein>
<evidence type="ECO:0000313" key="1">
    <source>
        <dbReference type="EMBL" id="KAK8992207.1"/>
    </source>
</evidence>
<dbReference type="EMBL" id="JBBPBN010000050">
    <property type="protein sequence ID" value="KAK8992207.1"/>
    <property type="molecule type" value="Genomic_DNA"/>
</dbReference>
<proteinExistence type="predicted"/>
<accession>A0ABR2PVC2</accession>
<name>A0ABR2PVC2_9ROSI</name>
<keyword evidence="2" id="KW-1185">Reference proteome</keyword>
<reference evidence="1 2" key="1">
    <citation type="journal article" date="2024" name="G3 (Bethesda)">
        <title>Genome assembly of Hibiscus sabdariffa L. provides insights into metabolisms of medicinal natural products.</title>
        <authorList>
            <person name="Kim T."/>
        </authorList>
    </citation>
    <scope>NUCLEOTIDE SEQUENCE [LARGE SCALE GENOMIC DNA]</scope>
    <source>
        <strain evidence="1">TK-2024</strain>
        <tissue evidence="1">Old leaves</tissue>
    </source>
</reference>
<sequence length="70" mass="7877">MTGFPLQTTTKDVSCLDAEPVKAEPDTSHHIEISQSAIRSDAMSNGRICRRLQESLIHAHKKFSNLSRKR</sequence>
<dbReference type="Proteomes" id="UP001396334">
    <property type="component" value="Unassembled WGS sequence"/>
</dbReference>
<comment type="caution">
    <text evidence="1">The sequence shown here is derived from an EMBL/GenBank/DDBJ whole genome shotgun (WGS) entry which is preliminary data.</text>
</comment>
<organism evidence="1 2">
    <name type="scientific">Hibiscus sabdariffa</name>
    <name type="common">roselle</name>
    <dbReference type="NCBI Taxonomy" id="183260"/>
    <lineage>
        <taxon>Eukaryota</taxon>
        <taxon>Viridiplantae</taxon>
        <taxon>Streptophyta</taxon>
        <taxon>Embryophyta</taxon>
        <taxon>Tracheophyta</taxon>
        <taxon>Spermatophyta</taxon>
        <taxon>Magnoliopsida</taxon>
        <taxon>eudicotyledons</taxon>
        <taxon>Gunneridae</taxon>
        <taxon>Pentapetalae</taxon>
        <taxon>rosids</taxon>
        <taxon>malvids</taxon>
        <taxon>Malvales</taxon>
        <taxon>Malvaceae</taxon>
        <taxon>Malvoideae</taxon>
        <taxon>Hibiscus</taxon>
    </lineage>
</organism>
<evidence type="ECO:0000313" key="2">
    <source>
        <dbReference type="Proteomes" id="UP001396334"/>
    </source>
</evidence>
<gene>
    <name evidence="1" type="ORF">V6N11_048298</name>
</gene>